<name>A0AA37L6L3_9PEZI</name>
<gene>
    <name evidence="1" type="ORF">ColSpa_02978</name>
</gene>
<dbReference type="SUPFAM" id="SSF52047">
    <property type="entry name" value="RNI-like"/>
    <property type="match status" value="1"/>
</dbReference>
<dbReference type="RefSeq" id="XP_049125147.1">
    <property type="nucleotide sequence ID" value="XM_049269190.1"/>
</dbReference>
<proteinExistence type="predicted"/>
<dbReference type="Proteomes" id="UP001055115">
    <property type="component" value="Unassembled WGS sequence"/>
</dbReference>
<sequence>MALLGLPLELIQCIIKETIPESVENVALTCTSLHNASKIYLGEHNRLRKRYKHFSYSKYSREVRRGRPRRNCQGHWDPITQETGVELQGATELIQEITRNPVIPRYIQTADLKGNVGMTNYPDDIIDEDYEDPARQCQPKFPRITHEAVISQLRHLLNDSPYVMEASVDSEAWLSGMLDDTSGHAEVLLLTLLPNVRELALPQHRDQLPGRISGHLRYGEETPRSNRKIIWPVLDALVRRANDPTIAEASLSKLEIYKPFTGTGYECRNAMTINAPFLAIKSLREAYIGGCIALDDGYTGKPFDPEYPDYSPRLEKLELVGCTFGLKDMRELLLRLPNLKCLHFAYETKWHGCGHNLDAGAMMNTIMECAGETLEELSVWMMVHYGTAGRTLTDMKGFKRLKSLHIDGLTLLGPEFEKADEDYEIESAPDICPLDEMAAPRALDLLPPSIEKFHFQTEPVGDRHRDSSDRLKKCLGALFDGFIEEREQRLPNLQGVIVEVYEDDMDVNLKEKLEHRGARVVLSPAKADPDYVADFYDRFGVGIVH</sequence>
<dbReference type="EMBL" id="BQXU01000005">
    <property type="protein sequence ID" value="GKT42797.1"/>
    <property type="molecule type" value="Genomic_DNA"/>
</dbReference>
<reference evidence="1 2" key="1">
    <citation type="submission" date="2022-03" db="EMBL/GenBank/DDBJ databases">
        <title>Genome data of Colletotrichum spp.</title>
        <authorList>
            <person name="Utami Y.D."/>
            <person name="Hiruma K."/>
        </authorList>
    </citation>
    <scope>NUCLEOTIDE SEQUENCE [LARGE SCALE GENOMIC DNA]</scope>
    <source>
        <strain evidence="1 2">MAFF 239500</strain>
    </source>
</reference>
<evidence type="ECO:0000313" key="2">
    <source>
        <dbReference type="Proteomes" id="UP001055115"/>
    </source>
</evidence>
<comment type="caution">
    <text evidence="1">The sequence shown here is derived from an EMBL/GenBank/DDBJ whole genome shotgun (WGS) entry which is preliminary data.</text>
</comment>
<dbReference type="AlphaFoldDB" id="A0AA37L6L3"/>
<protein>
    <recommendedName>
        <fullName evidence="3">F-box domain-containing protein</fullName>
    </recommendedName>
</protein>
<evidence type="ECO:0008006" key="3">
    <source>
        <dbReference type="Google" id="ProtNLM"/>
    </source>
</evidence>
<organism evidence="1 2">
    <name type="scientific">Colletotrichum spaethianum</name>
    <dbReference type="NCBI Taxonomy" id="700344"/>
    <lineage>
        <taxon>Eukaryota</taxon>
        <taxon>Fungi</taxon>
        <taxon>Dikarya</taxon>
        <taxon>Ascomycota</taxon>
        <taxon>Pezizomycotina</taxon>
        <taxon>Sordariomycetes</taxon>
        <taxon>Hypocreomycetidae</taxon>
        <taxon>Glomerellales</taxon>
        <taxon>Glomerellaceae</taxon>
        <taxon>Colletotrichum</taxon>
        <taxon>Colletotrichum spaethianum species complex</taxon>
    </lineage>
</organism>
<accession>A0AA37L6L3</accession>
<keyword evidence="2" id="KW-1185">Reference proteome</keyword>
<evidence type="ECO:0000313" key="1">
    <source>
        <dbReference type="EMBL" id="GKT42797.1"/>
    </source>
</evidence>
<dbReference type="GeneID" id="73323780"/>